<proteinExistence type="predicted"/>
<dbReference type="CDD" id="cd08824">
    <property type="entry name" value="LOTUS"/>
    <property type="match status" value="1"/>
</dbReference>
<protein>
    <submittedName>
        <fullName evidence="2">Tudor domain-containing protein 5-like protein isoform x1</fullName>
    </submittedName>
</protein>
<reference evidence="2" key="1">
    <citation type="submission" date="2016-04" db="EMBL/GenBank/DDBJ databases">
        <authorList>
            <person name="Calderon-Fernandez G.M.Sr."/>
        </authorList>
    </citation>
    <scope>NUCLEOTIDE SEQUENCE</scope>
    <source>
        <strain evidence="2">Int1</strain>
        <tissue evidence="2">Integument</tissue>
    </source>
</reference>
<name>A0A170UJ46_TRIIF</name>
<sequence>SINDTLPARTNSPVESVYCESISDQMKDNFRQILQLHSKGISANKFSAIYKEKYGCPLVVQDLGFSSMKELIISLPNIFTFEKTNIHKNGYFMMQESALKERILQVNGFQI</sequence>
<dbReference type="InterPro" id="IPR025605">
    <property type="entry name" value="OST-HTH/LOTUS_dom"/>
</dbReference>
<evidence type="ECO:0000313" key="2">
    <source>
        <dbReference type="EMBL" id="JAR95909.1"/>
    </source>
</evidence>
<feature type="non-terminal residue" evidence="2">
    <location>
        <position position="1"/>
    </location>
</feature>
<dbReference type="EMBL" id="GEMB01007520">
    <property type="protein sequence ID" value="JAR95909.1"/>
    <property type="molecule type" value="Transcribed_RNA"/>
</dbReference>
<evidence type="ECO:0000259" key="1">
    <source>
        <dbReference type="PROSITE" id="PS51644"/>
    </source>
</evidence>
<accession>A0A170UJ46</accession>
<dbReference type="AlphaFoldDB" id="A0A170UJ46"/>
<organism evidence="2">
    <name type="scientific">Triatoma infestans</name>
    <name type="common">Assassin bug</name>
    <dbReference type="NCBI Taxonomy" id="30076"/>
    <lineage>
        <taxon>Eukaryota</taxon>
        <taxon>Metazoa</taxon>
        <taxon>Ecdysozoa</taxon>
        <taxon>Arthropoda</taxon>
        <taxon>Hexapoda</taxon>
        <taxon>Insecta</taxon>
        <taxon>Pterygota</taxon>
        <taxon>Neoptera</taxon>
        <taxon>Paraneoptera</taxon>
        <taxon>Hemiptera</taxon>
        <taxon>Heteroptera</taxon>
        <taxon>Panheteroptera</taxon>
        <taxon>Cimicomorpha</taxon>
        <taxon>Reduviidae</taxon>
        <taxon>Triatominae</taxon>
        <taxon>Triatoma</taxon>
    </lineage>
</organism>
<dbReference type="PROSITE" id="PS51644">
    <property type="entry name" value="HTH_OST"/>
    <property type="match status" value="1"/>
</dbReference>
<reference evidence="2" key="2">
    <citation type="journal article" date="2017" name="J. Med. Entomol.">
        <title>Transcriptome Analysis of the Triatoma infestans (Hemiptera: Reduviidae) Integument.</title>
        <authorList>
            <person name="Calderon-Fernandez G.M."/>
            <person name="Moriconi D.E."/>
            <person name="Dulbecco A.B."/>
            <person name="Juarez M.P."/>
        </authorList>
    </citation>
    <scope>NUCLEOTIDE SEQUENCE</scope>
    <source>
        <strain evidence="2">Int1</strain>
        <tissue evidence="2">Integument</tissue>
    </source>
</reference>
<feature type="domain" description="HTH OST-type" evidence="1">
    <location>
        <begin position="22"/>
        <end position="96"/>
    </location>
</feature>
<dbReference type="Pfam" id="PF12872">
    <property type="entry name" value="OST-HTH"/>
    <property type="match status" value="1"/>
</dbReference>
<dbReference type="Gene3D" id="3.30.420.610">
    <property type="entry name" value="LOTUS domain-like"/>
    <property type="match status" value="1"/>
</dbReference>
<dbReference type="InterPro" id="IPR041966">
    <property type="entry name" value="LOTUS-like"/>
</dbReference>